<gene>
    <name evidence="2" type="ORF">TcWFU_003721</name>
</gene>
<evidence type="ECO:0000313" key="2">
    <source>
        <dbReference type="EMBL" id="KAL5104658.1"/>
    </source>
</evidence>
<dbReference type="Proteomes" id="UP001651158">
    <property type="component" value="Unassembled WGS sequence"/>
</dbReference>
<reference evidence="2 3" key="1">
    <citation type="journal article" date="2022" name="Front. Cell. Infect. Microbiol.">
        <title>The Genomes of Two Strains of Taenia crassiceps the Animal Model for the Study of Human Cysticercosis.</title>
        <authorList>
            <person name="Bobes R.J."/>
            <person name="Estrada K."/>
            <person name="Rios-Valencia D.G."/>
            <person name="Calderon-Gallegos A."/>
            <person name="de la Torre P."/>
            <person name="Carrero J.C."/>
            <person name="Sanchez-Flores A."/>
            <person name="Laclette J.P."/>
        </authorList>
    </citation>
    <scope>NUCLEOTIDE SEQUENCE [LARGE SCALE GENOMIC DNA]</scope>
    <source>
        <strain evidence="2">WFUcys</strain>
    </source>
</reference>
<evidence type="ECO:0000256" key="1">
    <source>
        <dbReference type="SAM" id="MobiDB-lite"/>
    </source>
</evidence>
<protein>
    <submittedName>
        <fullName evidence="2">Uncharacterized protein</fullName>
    </submittedName>
</protein>
<comment type="caution">
    <text evidence="2">The sequence shown here is derived from an EMBL/GenBank/DDBJ whole genome shotgun (WGS) entry which is preliminary data.</text>
</comment>
<name>A0ABR4Q4R3_9CEST</name>
<accession>A0ABR4Q4R3</accession>
<dbReference type="EMBL" id="JAKROA010000011">
    <property type="protein sequence ID" value="KAL5104658.1"/>
    <property type="molecule type" value="Genomic_DNA"/>
</dbReference>
<organism evidence="2 3">
    <name type="scientific">Taenia crassiceps</name>
    <dbReference type="NCBI Taxonomy" id="6207"/>
    <lineage>
        <taxon>Eukaryota</taxon>
        <taxon>Metazoa</taxon>
        <taxon>Spiralia</taxon>
        <taxon>Lophotrochozoa</taxon>
        <taxon>Platyhelminthes</taxon>
        <taxon>Cestoda</taxon>
        <taxon>Eucestoda</taxon>
        <taxon>Cyclophyllidea</taxon>
        <taxon>Taeniidae</taxon>
        <taxon>Taenia</taxon>
    </lineage>
</organism>
<keyword evidence="3" id="KW-1185">Reference proteome</keyword>
<feature type="region of interest" description="Disordered" evidence="1">
    <location>
        <begin position="622"/>
        <end position="654"/>
    </location>
</feature>
<proteinExistence type="predicted"/>
<evidence type="ECO:0000313" key="3">
    <source>
        <dbReference type="Proteomes" id="UP001651158"/>
    </source>
</evidence>
<sequence>MKKHYRKADLDVAPVEYRSIGIFFPCVRHFVADCLRDLGLRCAQSTYDSMSVNLGISCYLGCPVAKTQPLARNEVKLVDLNTDFYRVDEEGGKDVFKLKVFHPELSVLHRVPATSRPLIALLMNSDLLPTLPASIKVEPSDSESYTLAKLRAVIDWVAETNPIHVLQAIIESVTDSKYMGYISCNVLKYLGDFCPNFVEASQVIEILNLGDGILAVKARAGSVVGENDETTQKLSSTSFIHSASEILRGTSPLSHEVDFLYRWPVALVYLYRSNLLDRTFIAAVYSKFGVILTYANEYLIELPCAYGPSRVLRYAHYCLIRGVEEANGLTSKLVGLRPCAREICYEGDFRFRTYMIEVKSVGVPRNCSADDFIYAFVGLDCTLDVPDWSVALVLSCVLWHGQKEGHGSCEIGECPLILSVLVVAVATHFNVGCGVSAVADHYDGLKGLVLRRMEESGIRPSPAEEKELIHGVLELMLVYEHYVSLYRLLTALQDGGRVPDFSSAAYNRYPPNCVMFPSLALLVHMTVHLRCEATPSVVAMRLWLANAILRTANDADDAARLSNVVTVFCALQKLVSTVKLKFTAPKVEVTDLPPCFLPKEERSSPKRCSYACGTVFASKPRGSGVTRPMRNSSQMSSWQLPRARNAPKKGGSYASRLSERIERMELA</sequence>
<feature type="compositionally biased region" description="Polar residues" evidence="1">
    <location>
        <begin position="629"/>
        <end position="639"/>
    </location>
</feature>